<gene>
    <name evidence="1" type="ORF">KP509_37G009600</name>
</gene>
<accession>A0A8T2Q7E0</accession>
<dbReference type="EMBL" id="CM035442">
    <property type="protein sequence ID" value="KAH7279191.1"/>
    <property type="molecule type" value="Genomic_DNA"/>
</dbReference>
<protein>
    <submittedName>
        <fullName evidence="1">Uncharacterized protein</fullName>
    </submittedName>
</protein>
<evidence type="ECO:0000313" key="1">
    <source>
        <dbReference type="EMBL" id="KAH7279191.1"/>
    </source>
</evidence>
<dbReference type="Proteomes" id="UP000825935">
    <property type="component" value="Chromosome 37"/>
</dbReference>
<sequence length="108" mass="12121">MAGWIARTLASVPSLPQLGASLFRSSPYDHYGWGGRRLALMCIPFPRAGLCYGFGGSSYDALKPFHSRTQCVELLLSLTWWCCTVVTTTLEFFVIEVWLYPSVDCWCS</sequence>
<name>A0A8T2Q7E0_CERRI</name>
<evidence type="ECO:0000313" key="2">
    <source>
        <dbReference type="Proteomes" id="UP000825935"/>
    </source>
</evidence>
<comment type="caution">
    <text evidence="1">The sequence shown here is derived from an EMBL/GenBank/DDBJ whole genome shotgun (WGS) entry which is preliminary data.</text>
</comment>
<organism evidence="1 2">
    <name type="scientific">Ceratopteris richardii</name>
    <name type="common">Triangle waterfern</name>
    <dbReference type="NCBI Taxonomy" id="49495"/>
    <lineage>
        <taxon>Eukaryota</taxon>
        <taxon>Viridiplantae</taxon>
        <taxon>Streptophyta</taxon>
        <taxon>Embryophyta</taxon>
        <taxon>Tracheophyta</taxon>
        <taxon>Polypodiopsida</taxon>
        <taxon>Polypodiidae</taxon>
        <taxon>Polypodiales</taxon>
        <taxon>Pteridineae</taxon>
        <taxon>Pteridaceae</taxon>
        <taxon>Parkerioideae</taxon>
        <taxon>Ceratopteris</taxon>
    </lineage>
</organism>
<reference evidence="1" key="1">
    <citation type="submission" date="2021-08" db="EMBL/GenBank/DDBJ databases">
        <title>WGS assembly of Ceratopteris richardii.</title>
        <authorList>
            <person name="Marchant D.B."/>
            <person name="Chen G."/>
            <person name="Jenkins J."/>
            <person name="Shu S."/>
            <person name="Leebens-Mack J."/>
            <person name="Grimwood J."/>
            <person name="Schmutz J."/>
            <person name="Soltis P."/>
            <person name="Soltis D."/>
            <person name="Chen Z.-H."/>
        </authorList>
    </citation>
    <scope>NUCLEOTIDE SEQUENCE</scope>
    <source>
        <strain evidence="1">Whitten #5841</strain>
        <tissue evidence="1">Leaf</tissue>
    </source>
</reference>
<proteinExistence type="predicted"/>
<dbReference type="AlphaFoldDB" id="A0A8T2Q7E0"/>
<keyword evidence="2" id="KW-1185">Reference proteome</keyword>